<organism evidence="7 8">
    <name type="scientific">Tritrichomonas musculus</name>
    <dbReference type="NCBI Taxonomy" id="1915356"/>
    <lineage>
        <taxon>Eukaryota</taxon>
        <taxon>Metamonada</taxon>
        <taxon>Parabasalia</taxon>
        <taxon>Tritrichomonadida</taxon>
        <taxon>Tritrichomonadidae</taxon>
        <taxon>Tritrichomonas</taxon>
    </lineage>
</organism>
<dbReference type="InterPro" id="IPR013087">
    <property type="entry name" value="Znf_C2H2_type"/>
</dbReference>
<dbReference type="Proteomes" id="UP001470230">
    <property type="component" value="Unassembled WGS sequence"/>
</dbReference>
<keyword evidence="8" id="KW-1185">Reference proteome</keyword>
<keyword evidence="1" id="KW-0547">Nucleotide-binding</keyword>
<evidence type="ECO:0000256" key="2">
    <source>
        <dbReference type="ARBA" id="ARBA00022801"/>
    </source>
</evidence>
<feature type="coiled-coil region" evidence="5">
    <location>
        <begin position="1235"/>
        <end position="1262"/>
    </location>
</feature>
<dbReference type="Pfam" id="PF26200">
    <property type="entry name" value="Rcat_RNF216"/>
    <property type="match status" value="1"/>
</dbReference>
<dbReference type="SUPFAM" id="SSF57850">
    <property type="entry name" value="RING/U-box"/>
    <property type="match status" value="1"/>
</dbReference>
<dbReference type="Gene3D" id="1.20.120.1750">
    <property type="match status" value="1"/>
</dbReference>
<evidence type="ECO:0000256" key="5">
    <source>
        <dbReference type="SAM" id="Coils"/>
    </source>
</evidence>
<keyword evidence="5" id="KW-0175">Coiled coil</keyword>
<evidence type="ECO:0000259" key="6">
    <source>
        <dbReference type="PROSITE" id="PS00028"/>
    </source>
</evidence>
<name>A0ABR2GTK3_9EUKA</name>
<dbReference type="PROSITE" id="PS00028">
    <property type="entry name" value="ZINC_FINGER_C2H2_1"/>
    <property type="match status" value="1"/>
</dbReference>
<proteinExistence type="predicted"/>
<keyword evidence="2" id="KW-0378">Hydrolase</keyword>
<evidence type="ECO:0000256" key="4">
    <source>
        <dbReference type="ARBA" id="ARBA00022840"/>
    </source>
</evidence>
<keyword evidence="3" id="KW-0347">Helicase</keyword>
<sequence>MSEERNSVLDTKTIQNVLVKANELRVLIHNYINKERKQDFCPKYTEMCESTDKMMNLILQNSDYIKSTDIFYEDFSLSISIIQTAYESYVKSMNYIAEIQKTDVIQTLQISIDNFSQSIIVFSSIFEEIMNQIAESKETTRNIINIRLGLESSLFNFSVSIEPISEAPFFKSRFVEIYKLYNKISDSTDHLLSIKSVCGSGKTLCLPIILLCKSLRDNMNAPFLILTQPGPKNIESKEPFFSKTISKYVDILLDDNDLYNVYNEYEHSKKIRKVIFAILLPQKLLTLMHKLQKNEIFYKNTRFVIDEVHQRSFYLDVLINQFGNLSQNPETFPLSLNVILMSADIPLQLLNPFNDTIKKMKLIKSPPFEIIERKAIIESYIPKINKEIVRDQTINVIQEMSQQNSEIEEGHILCFFASTGNCYKLKKSVSSILKNSEETENQRKIVILETTLKPNEKIESYFTRLEEEFLLNESLREANNYKNDFLYFVPIIVSGNVDDLIFKLAQNEFPSNLKKINKLICSTPMIESSFYIDKLSVVIDSGLVKEGKFDTSTCLTTLKEKQASRELMNQRKGRLGKSMKGLYISIHAPDEKIARFKSPYVKRNDLTTNILLTKDIGIHFEDIKNLPDKPNQQNLKFSIGTLIKMGAIDPYTKKITEFGHELLKYVCFPIIDVYYAAATANFSKSFPKEEKNIATFFAAFITTMISMCDILLYKEMTEKMSREFDEESDITTIVNSLRKIMNNEPNDNDKLRDFVESYGFSYTSYLVFKNHLQKIVELLSPESSTLDYIANMESFINKYDGVSFLIDRLIPEITKVSLQWKSLHSIKMKYVSGTGGFDSFPSIVFNCDQRLMFENSHQKTAEIRITKRPGWNGIIIPTECYCFQIKRNADFNTNYGYLIHRMNRKSKGEIVSIECDKVAFNPWFDVLLDTYLAESSLNVKYFTNKIKSTSDPTKFIIEKRMFHYSMTGERVFVSFIPYDNKVKQIVMDSIDKCLKLMPFTPRSIIIPRKDVKDAVEITSIGTQHYDTSISTSVPFKPLDRSLIDFCLNNLKELAKSESSMRICALFTKQTCESEFLDMKQLYLINTNANNWPNLLTVVLKRIEDIKKFQRMEDHRNLKHKSHNPSKKKLVYFKFPPKFIHPALMFQRESRACILNWFKNHCDYAHVIKVIGSNFLMTEQGVKNLQAHLRNEKEKIIQDMNLNYVTIRVPKKIYSKAYLVIKQHPTWNYINRFNVIITTTEEAEEANKLINLIKEELQDENDDYMNTLCCIYVCDPDNPSLTKYPITIYNQDGTTYQNKMCRDCIVDTLQNATESYFSNDEIDYDAINKISLKPAAIASVESKETNDGLESWPQIPFGQMISALINNDDELSHLVTAWLQGISEYEIRVQARNQFTFCPDHPDYIFNLNLRGPKGFKCKDPNCKNIYCDFCLCWHNPNYVCDEKKSGKKLTWNKMCPKCKVLTFKDGGCNHISCPCGCHWCYKCGEGFSTADKCYSHLTKKHGGCFDY</sequence>
<reference evidence="7 8" key="1">
    <citation type="submission" date="2024-04" db="EMBL/GenBank/DDBJ databases">
        <title>Tritrichomonas musculus Genome.</title>
        <authorList>
            <person name="Alves-Ferreira E."/>
            <person name="Grigg M."/>
            <person name="Lorenzi H."/>
            <person name="Galac M."/>
        </authorList>
    </citation>
    <scope>NUCLEOTIDE SEQUENCE [LARGE SCALE GENOMIC DNA]</scope>
    <source>
        <strain evidence="7 8">EAF2021</strain>
    </source>
</reference>
<evidence type="ECO:0000313" key="7">
    <source>
        <dbReference type="EMBL" id="KAK8836971.1"/>
    </source>
</evidence>
<comment type="caution">
    <text evidence="7">The sequence shown here is derived from an EMBL/GenBank/DDBJ whole genome shotgun (WGS) entry which is preliminary data.</text>
</comment>
<dbReference type="PANTHER" id="PTHR18934">
    <property type="entry name" value="ATP-DEPENDENT RNA HELICASE"/>
    <property type="match status" value="1"/>
</dbReference>
<evidence type="ECO:0000313" key="8">
    <source>
        <dbReference type="Proteomes" id="UP001470230"/>
    </source>
</evidence>
<evidence type="ECO:0000256" key="3">
    <source>
        <dbReference type="ARBA" id="ARBA00022806"/>
    </source>
</evidence>
<dbReference type="InterPro" id="IPR027417">
    <property type="entry name" value="P-loop_NTPase"/>
</dbReference>
<gene>
    <name evidence="7" type="ORF">M9Y10_037007</name>
</gene>
<protein>
    <recommendedName>
        <fullName evidence="6">C2H2-type domain-containing protein</fullName>
    </recommendedName>
</protein>
<accession>A0ABR2GTK3</accession>
<dbReference type="Gene3D" id="3.40.50.300">
    <property type="entry name" value="P-loop containing nucleotide triphosphate hydrolases"/>
    <property type="match status" value="2"/>
</dbReference>
<dbReference type="EMBL" id="JAPFFF010000062">
    <property type="protein sequence ID" value="KAK8836971.1"/>
    <property type="molecule type" value="Genomic_DNA"/>
</dbReference>
<keyword evidence="4" id="KW-0067">ATP-binding</keyword>
<feature type="domain" description="C2H2-type" evidence="6">
    <location>
        <begin position="1480"/>
        <end position="1501"/>
    </location>
</feature>
<dbReference type="SUPFAM" id="SSF52540">
    <property type="entry name" value="P-loop containing nucleoside triphosphate hydrolases"/>
    <property type="match status" value="1"/>
</dbReference>
<dbReference type="PANTHER" id="PTHR18934:SF99">
    <property type="entry name" value="ATP-DEPENDENT RNA HELICASE DHX37-RELATED"/>
    <property type="match status" value="1"/>
</dbReference>
<evidence type="ECO:0000256" key="1">
    <source>
        <dbReference type="ARBA" id="ARBA00022741"/>
    </source>
</evidence>